<sequence length="82" mass="9775">MHKLTLDIFDNNPFNDSEYVKERLEKDGVKINPYRDIVDEDDYQEMLPEMLAQQDQYEQLIKSLNLKCDVTEFASSVRHCNF</sequence>
<dbReference type="AlphaFoldDB" id="A0AB73HEQ7"/>
<comment type="caution">
    <text evidence="1">The sequence shown here is derived from an EMBL/GenBank/DDBJ whole genome shotgun (WGS) entry which is preliminary data.</text>
</comment>
<evidence type="ECO:0000313" key="1">
    <source>
        <dbReference type="EMBL" id="MBF7114479.1"/>
    </source>
</evidence>
<protein>
    <submittedName>
        <fullName evidence="1">Uncharacterized protein</fullName>
    </submittedName>
</protein>
<name>A0AB73HEQ7_PEDPE</name>
<dbReference type="Proteomes" id="UP001194632">
    <property type="component" value="Unassembled WGS sequence"/>
</dbReference>
<accession>A0AB73HEQ7</accession>
<proteinExistence type="predicted"/>
<organism evidence="1 2">
    <name type="scientific">Pediococcus pentosaceus</name>
    <dbReference type="NCBI Taxonomy" id="1255"/>
    <lineage>
        <taxon>Bacteria</taxon>
        <taxon>Bacillati</taxon>
        <taxon>Bacillota</taxon>
        <taxon>Bacilli</taxon>
        <taxon>Lactobacillales</taxon>
        <taxon>Lactobacillaceae</taxon>
        <taxon>Pediococcus</taxon>
    </lineage>
</organism>
<reference evidence="1" key="1">
    <citation type="submission" date="2020-11" db="EMBL/GenBank/DDBJ databases">
        <title>Antibiotic susceptibility profiles of Pediococcus pentosaceus from various origins and their implications for the safety assessment of strains with food-technology applications.</title>
        <authorList>
            <person name="Shani N."/>
            <person name="Oberhaensli S."/>
            <person name="Arias E."/>
        </authorList>
    </citation>
    <scope>NUCLEOTIDE SEQUENCE</scope>
    <source>
        <strain evidence="1">FAM 24207</strain>
    </source>
</reference>
<gene>
    <name evidence="1" type="ORF">ITQ90_03030</name>
</gene>
<dbReference type="RefSeq" id="WP_195749331.1">
    <property type="nucleotide sequence ID" value="NZ_JADOFP010000002.1"/>
</dbReference>
<evidence type="ECO:0000313" key="2">
    <source>
        <dbReference type="Proteomes" id="UP001194632"/>
    </source>
</evidence>
<dbReference type="EMBL" id="JADOFP010000002">
    <property type="protein sequence ID" value="MBF7114479.1"/>
    <property type="molecule type" value="Genomic_DNA"/>
</dbReference>